<evidence type="ECO:0000256" key="1">
    <source>
        <dbReference type="SAM" id="Phobius"/>
    </source>
</evidence>
<dbReference type="Proteomes" id="UP001295469">
    <property type="component" value="Chromosome C05"/>
</dbReference>
<keyword evidence="1" id="KW-1133">Transmembrane helix</keyword>
<dbReference type="AlphaFoldDB" id="A0A816L1J1"/>
<keyword evidence="1" id="KW-0812">Transmembrane</keyword>
<reference evidence="2" key="1">
    <citation type="submission" date="2021-01" db="EMBL/GenBank/DDBJ databases">
        <authorList>
            <consortium name="Genoscope - CEA"/>
            <person name="William W."/>
        </authorList>
    </citation>
    <scope>NUCLEOTIDE SEQUENCE</scope>
</reference>
<accession>A0A816L1J1</accession>
<keyword evidence="1" id="KW-0472">Membrane</keyword>
<dbReference type="EMBL" id="HG994369">
    <property type="protein sequence ID" value="CAF1934826.1"/>
    <property type="molecule type" value="Genomic_DNA"/>
</dbReference>
<name>A0A816L1J1_BRANA</name>
<proteinExistence type="predicted"/>
<dbReference type="Proteomes" id="UP001295469">
    <property type="component" value="Chromosome A09"/>
</dbReference>
<protein>
    <submittedName>
        <fullName evidence="2">(rape) hypothetical protein</fullName>
    </submittedName>
</protein>
<feature type="transmembrane region" description="Helical" evidence="1">
    <location>
        <begin position="21"/>
        <end position="42"/>
    </location>
</feature>
<gene>
    <name evidence="3" type="ORF">DARMORV10_A09P37010.1</name>
    <name evidence="2" type="ORF">DARMORV10_C05P53600.1</name>
</gene>
<sequence>MFMSPIFSYLLSCDGSRDCMILKQSGIVFICVKLIILIHGSVVP</sequence>
<evidence type="ECO:0000313" key="2">
    <source>
        <dbReference type="EMBL" id="CAF1934826.1"/>
    </source>
</evidence>
<dbReference type="EMBL" id="HG994363">
    <property type="protein sequence ID" value="CAF2044899.1"/>
    <property type="molecule type" value="Genomic_DNA"/>
</dbReference>
<evidence type="ECO:0000313" key="3">
    <source>
        <dbReference type="EMBL" id="CAF2044899.1"/>
    </source>
</evidence>
<organism evidence="2">
    <name type="scientific">Brassica napus</name>
    <name type="common">Rape</name>
    <dbReference type="NCBI Taxonomy" id="3708"/>
    <lineage>
        <taxon>Eukaryota</taxon>
        <taxon>Viridiplantae</taxon>
        <taxon>Streptophyta</taxon>
        <taxon>Embryophyta</taxon>
        <taxon>Tracheophyta</taxon>
        <taxon>Spermatophyta</taxon>
        <taxon>Magnoliopsida</taxon>
        <taxon>eudicotyledons</taxon>
        <taxon>Gunneridae</taxon>
        <taxon>Pentapetalae</taxon>
        <taxon>rosids</taxon>
        <taxon>malvids</taxon>
        <taxon>Brassicales</taxon>
        <taxon>Brassicaceae</taxon>
        <taxon>Brassiceae</taxon>
        <taxon>Brassica</taxon>
    </lineage>
</organism>